<keyword evidence="2" id="KW-0597">Phosphoprotein</keyword>
<name>A0A8H5FWD0_9AGAR</name>
<evidence type="ECO:0000313" key="6">
    <source>
        <dbReference type="Proteomes" id="UP000559256"/>
    </source>
</evidence>
<dbReference type="AlphaFoldDB" id="A0A8H5FWD0"/>
<dbReference type="EMBL" id="JAACJM010000069">
    <property type="protein sequence ID" value="KAF5351581.1"/>
    <property type="molecule type" value="Genomic_DNA"/>
</dbReference>
<dbReference type="InterPro" id="IPR036291">
    <property type="entry name" value="NAD(P)-bd_dom_sf"/>
</dbReference>
<evidence type="ECO:0000259" key="4">
    <source>
        <dbReference type="Pfam" id="PF07993"/>
    </source>
</evidence>
<proteinExistence type="predicted"/>
<reference evidence="5 6" key="1">
    <citation type="journal article" date="2020" name="ISME J.">
        <title>Uncovering the hidden diversity of litter-decomposition mechanisms in mushroom-forming fungi.</title>
        <authorList>
            <person name="Floudas D."/>
            <person name="Bentzer J."/>
            <person name="Ahren D."/>
            <person name="Johansson T."/>
            <person name="Persson P."/>
            <person name="Tunlid A."/>
        </authorList>
    </citation>
    <scope>NUCLEOTIDE SEQUENCE [LARGE SCALE GENOMIC DNA]</scope>
    <source>
        <strain evidence="5 6">CBS 291.85</strain>
    </source>
</reference>
<dbReference type="Pfam" id="PF07993">
    <property type="entry name" value="NAD_binding_4"/>
    <property type="match status" value="1"/>
</dbReference>
<dbReference type="SUPFAM" id="SSF51735">
    <property type="entry name" value="NAD(P)-binding Rossmann-fold domains"/>
    <property type="match status" value="1"/>
</dbReference>
<dbReference type="InterPro" id="IPR051414">
    <property type="entry name" value="Adenylate-forming_Reductase"/>
</dbReference>
<dbReference type="SUPFAM" id="SSF56801">
    <property type="entry name" value="Acetyl-CoA synthetase-like"/>
    <property type="match status" value="1"/>
</dbReference>
<dbReference type="Gene3D" id="3.40.50.12780">
    <property type="entry name" value="N-terminal domain of ligase-like"/>
    <property type="match status" value="1"/>
</dbReference>
<feature type="domain" description="Thioester reductase (TE)" evidence="4">
    <location>
        <begin position="695"/>
        <end position="932"/>
    </location>
</feature>
<dbReference type="PANTHER" id="PTHR43439:SF2">
    <property type="entry name" value="ENZYME, PUTATIVE (JCVI)-RELATED"/>
    <property type="match status" value="1"/>
</dbReference>
<dbReference type="PANTHER" id="PTHR43439">
    <property type="entry name" value="PHENYLACETATE-COENZYME A LIGASE"/>
    <property type="match status" value="1"/>
</dbReference>
<dbReference type="InterPro" id="IPR000873">
    <property type="entry name" value="AMP-dep_synth/lig_dom"/>
</dbReference>
<evidence type="ECO:0008006" key="7">
    <source>
        <dbReference type="Google" id="ProtNLM"/>
    </source>
</evidence>
<keyword evidence="6" id="KW-1185">Reference proteome</keyword>
<dbReference type="Gene3D" id="3.40.50.720">
    <property type="entry name" value="NAD(P)-binding Rossmann-like Domain"/>
    <property type="match status" value="1"/>
</dbReference>
<accession>A0A8H5FWD0</accession>
<dbReference type="InterPro" id="IPR042099">
    <property type="entry name" value="ANL_N_sf"/>
</dbReference>
<evidence type="ECO:0000259" key="3">
    <source>
        <dbReference type="Pfam" id="PF00501"/>
    </source>
</evidence>
<dbReference type="Pfam" id="PF23562">
    <property type="entry name" value="AMP-binding_C_3"/>
    <property type="match status" value="1"/>
</dbReference>
<dbReference type="Proteomes" id="UP000559256">
    <property type="component" value="Unassembled WGS sequence"/>
</dbReference>
<evidence type="ECO:0000256" key="1">
    <source>
        <dbReference type="ARBA" id="ARBA00022450"/>
    </source>
</evidence>
<evidence type="ECO:0000313" key="5">
    <source>
        <dbReference type="EMBL" id="KAF5351581.1"/>
    </source>
</evidence>
<dbReference type="InterPro" id="IPR013120">
    <property type="entry name" value="FAR_NAD-bd"/>
</dbReference>
<evidence type="ECO:0000256" key="2">
    <source>
        <dbReference type="ARBA" id="ARBA00022553"/>
    </source>
</evidence>
<organism evidence="5 6">
    <name type="scientific">Tetrapyrgos nigripes</name>
    <dbReference type="NCBI Taxonomy" id="182062"/>
    <lineage>
        <taxon>Eukaryota</taxon>
        <taxon>Fungi</taxon>
        <taxon>Dikarya</taxon>
        <taxon>Basidiomycota</taxon>
        <taxon>Agaricomycotina</taxon>
        <taxon>Agaricomycetes</taxon>
        <taxon>Agaricomycetidae</taxon>
        <taxon>Agaricales</taxon>
        <taxon>Marasmiineae</taxon>
        <taxon>Marasmiaceae</taxon>
        <taxon>Tetrapyrgos</taxon>
    </lineage>
</organism>
<keyword evidence="1" id="KW-0596">Phosphopantetheine</keyword>
<comment type="caution">
    <text evidence="5">The sequence shown here is derived from an EMBL/GenBank/DDBJ whole genome shotgun (WGS) entry which is preliminary data.</text>
</comment>
<gene>
    <name evidence="5" type="ORF">D9758_007201</name>
</gene>
<protein>
    <recommendedName>
        <fullName evidence="7">Acetyl-CoA synthetase-like protein</fullName>
    </recommendedName>
</protein>
<feature type="domain" description="AMP-dependent synthetase/ligase" evidence="3">
    <location>
        <begin position="81"/>
        <end position="344"/>
    </location>
</feature>
<dbReference type="Pfam" id="PF00501">
    <property type="entry name" value="AMP-binding"/>
    <property type="match status" value="1"/>
</dbReference>
<sequence length="1058" mass="117258">MKNYNIFKGRPTFTRPPRDQLPLSLLFEYQGANSPEHPLFCYDEGGELKTIYWKDGIAAIRRAAGLVRDYVPRDGEGVPIVAVLAHVDSMTCFATLAGIMRAGYYPFPLSARNSPAAIAHLLRTKNVQHVLVNKEGPMKGLINASLQKSELIVHVHDMPTFDELYNSTKSVDLPPVEGVTQESVAVILHSSGSTAFPKPITLTMRMVMESAMASYYGDIDFGSQVLSAHAVPMFHLMGVIQLAWTTFLGLTVSVFPPTTPPIIPTPESVFNAAVATRCSLFYCVPSFVEALSQDPDKVKLLSKFHSVMYGGGPLETSTGDMLVKAGVKIVPLYGQTESGTIGRIFPSGPDPLGWQWMSLSEHLDPVFVPYEDLDNVYKLVLKKCPSHTPAILNTVIDGVPALDTFDLVERHPQDPRLFQIYGRADDQIIHSTGEKTNPVPIEAILEKDPHITNVIMFGRSKFHAGVIISPSPESVFGPEDTEKLTEYRTLIWPTVEKANEFAPAHSRIFKEMILVAHPNKLFEMTPKSTPRRNAVLRDYAEEIEAAYNAFDESSQSQFDPPKSWNTNDCVSFVRAVFRSVMKEDVELGDDDDIFQKGCDSLQMTWIKNTILHALKSNYKVNVREIPQNFVYTYSTARRLGDHMANLAQGKVLEPVDVASRARQMKILADKYCKNFPIRDAIADALKPDTPGAVLITGSTGYLGSYLLAKLLESKDFTKVYALNRPSNTALSARQEASFAARGLNTSLLQSSKLELLESDLSKEYLGLQNGVYGDIRDEVTLMIHNAWHVDFNISLSSLEPHLHGLRNLVDLALTSKRQTIPRLVFSTKNATLDWPKDKQGPEDYLGDPMIALSSGYSESKWCGETILHEAGLRTPLKPVILRVGQLSGGPNGEWNTTEWFPALVRSSQTLKRIPMLAGHVSWLPIDIAAQAIVELSDSNHQYANLVHPHPSPASAILEPIASLIGAEAVSYSQWIDELNKTSTDHPTRNPALGLLEFFQSHVASADKPCGEVLGFPSLSSTRALECSQSLRGLMDRRLDAKDVEKWIGYWRKIGFLDD</sequence>
<dbReference type="OrthoDB" id="429813at2759"/>